<dbReference type="Proteomes" id="UP000193529">
    <property type="component" value="Unassembled WGS sequence"/>
</dbReference>
<dbReference type="STRING" id="153971.AWC19_27155"/>
<sequence length="78" mass="8831">MWELAPELRFYIQTVHRLTDRGAVCSHAAHDVSHSGFDAEWRGIELMTVDQNVVNRCEIVDDADLDAALAKFDELSQT</sequence>
<dbReference type="AlphaFoldDB" id="A0A1X1ZWZ8"/>
<organism evidence="1 2">
    <name type="scientific">Mycobacterium palustre</name>
    <dbReference type="NCBI Taxonomy" id="153971"/>
    <lineage>
        <taxon>Bacteria</taxon>
        <taxon>Bacillati</taxon>
        <taxon>Actinomycetota</taxon>
        <taxon>Actinomycetes</taxon>
        <taxon>Mycobacteriales</taxon>
        <taxon>Mycobacteriaceae</taxon>
        <taxon>Mycobacterium</taxon>
        <taxon>Mycobacterium simiae complex</taxon>
    </lineage>
</organism>
<protein>
    <submittedName>
        <fullName evidence="1">Uncharacterized protein</fullName>
    </submittedName>
</protein>
<dbReference type="EMBL" id="LQPJ01000059">
    <property type="protein sequence ID" value="ORW28619.1"/>
    <property type="molecule type" value="Genomic_DNA"/>
</dbReference>
<evidence type="ECO:0000313" key="1">
    <source>
        <dbReference type="EMBL" id="ORW28619.1"/>
    </source>
</evidence>
<keyword evidence="2" id="KW-1185">Reference proteome</keyword>
<gene>
    <name evidence="1" type="ORF">AWC19_27155</name>
</gene>
<accession>A0A1X1ZWZ8</accession>
<name>A0A1X1ZWZ8_9MYCO</name>
<reference evidence="1 2" key="1">
    <citation type="submission" date="2016-01" db="EMBL/GenBank/DDBJ databases">
        <title>The new phylogeny of the genus Mycobacterium.</title>
        <authorList>
            <person name="Tarcisio F."/>
            <person name="Conor M."/>
            <person name="Antonella G."/>
            <person name="Elisabetta G."/>
            <person name="Giulia F.S."/>
            <person name="Sara T."/>
            <person name="Anna F."/>
            <person name="Clotilde B."/>
            <person name="Roberto B."/>
            <person name="Veronica D.S."/>
            <person name="Fabio R."/>
            <person name="Monica P."/>
            <person name="Olivier J."/>
            <person name="Enrico T."/>
            <person name="Nicola S."/>
        </authorList>
    </citation>
    <scope>NUCLEOTIDE SEQUENCE [LARGE SCALE GENOMIC DNA]</scope>
    <source>
        <strain evidence="1 2">DSM 44572</strain>
    </source>
</reference>
<comment type="caution">
    <text evidence="1">The sequence shown here is derived from an EMBL/GenBank/DDBJ whole genome shotgun (WGS) entry which is preliminary data.</text>
</comment>
<proteinExistence type="predicted"/>
<evidence type="ECO:0000313" key="2">
    <source>
        <dbReference type="Proteomes" id="UP000193529"/>
    </source>
</evidence>